<keyword evidence="5" id="KW-1185">Reference proteome</keyword>
<dbReference type="SUPFAM" id="SSF51604">
    <property type="entry name" value="Enolase C-terminal domain-like"/>
    <property type="match status" value="1"/>
</dbReference>
<dbReference type="EMBL" id="UETC01000001">
    <property type="protein sequence ID" value="SSA38075.1"/>
    <property type="molecule type" value="Genomic_DNA"/>
</dbReference>
<dbReference type="InterPro" id="IPR029017">
    <property type="entry name" value="Enolase-like_N"/>
</dbReference>
<dbReference type="SMART" id="SM00922">
    <property type="entry name" value="MR_MLE"/>
    <property type="match status" value="1"/>
</dbReference>
<evidence type="ECO:0000313" key="4">
    <source>
        <dbReference type="EMBL" id="SSA38075.1"/>
    </source>
</evidence>
<dbReference type="SUPFAM" id="SSF54826">
    <property type="entry name" value="Enolase N-terminal domain-like"/>
    <property type="match status" value="1"/>
</dbReference>
<dbReference type="PANTHER" id="PTHR48080:SF2">
    <property type="entry name" value="D-GALACTONATE DEHYDRATASE"/>
    <property type="match status" value="1"/>
</dbReference>
<keyword evidence="1" id="KW-0456">Lyase</keyword>
<dbReference type="Proteomes" id="UP000245839">
    <property type="component" value="Unassembled WGS sequence"/>
</dbReference>
<dbReference type="RefSeq" id="WP_109562435.1">
    <property type="nucleotide sequence ID" value="NZ_QGDJ01000001.1"/>
</dbReference>
<dbReference type="Pfam" id="PF13378">
    <property type="entry name" value="MR_MLE_C"/>
    <property type="match status" value="1"/>
</dbReference>
<dbReference type="Pfam" id="PF02746">
    <property type="entry name" value="MR_MLE_N"/>
    <property type="match status" value="1"/>
</dbReference>
<dbReference type="OrthoDB" id="9802699at2"/>
<dbReference type="SFLD" id="SFLDG00179">
    <property type="entry name" value="mandelate_racemase"/>
    <property type="match status" value="1"/>
</dbReference>
<accession>A0A2Y9A1C2</accession>
<dbReference type="Proteomes" id="UP000251571">
    <property type="component" value="Unassembled WGS sequence"/>
</dbReference>
<dbReference type="GO" id="GO:0016829">
    <property type="term" value="F:lyase activity"/>
    <property type="evidence" value="ECO:0007669"/>
    <property type="project" value="UniProtKB-KW"/>
</dbReference>
<evidence type="ECO:0000313" key="6">
    <source>
        <dbReference type="Proteomes" id="UP000251571"/>
    </source>
</evidence>
<dbReference type="AlphaFoldDB" id="A0A2Y9A1C2"/>
<reference evidence="3 5" key="2">
    <citation type="submission" date="2018-03" db="EMBL/GenBank/DDBJ databases">
        <title>Genomic Encyclopedia of Archaeal and Bacterial Type Strains, Phase II (KMG-II): from individual species to whole genera.</title>
        <authorList>
            <person name="Goeker M."/>
        </authorList>
    </citation>
    <scope>NUCLEOTIDE SEQUENCE [LARGE SCALE GENOMIC DNA]</scope>
    <source>
        <strain evidence="3 5">DSM 25227</strain>
    </source>
</reference>
<reference evidence="4 6" key="1">
    <citation type="submission" date="2016-10" db="EMBL/GenBank/DDBJ databases">
        <authorList>
            <person name="Cai Z."/>
        </authorList>
    </citation>
    <scope>NUCLEOTIDE SEQUENCE [LARGE SCALE GENOMIC DNA]</scope>
    <source>
        <strain evidence="4 6">DSM 25227</strain>
    </source>
</reference>
<proteinExistence type="predicted"/>
<evidence type="ECO:0000313" key="5">
    <source>
        <dbReference type="Proteomes" id="UP000245839"/>
    </source>
</evidence>
<dbReference type="EMBL" id="QGDJ01000001">
    <property type="protein sequence ID" value="PWJ21797.1"/>
    <property type="molecule type" value="Genomic_DNA"/>
</dbReference>
<dbReference type="Gene3D" id="3.20.20.120">
    <property type="entry name" value="Enolase-like C-terminal domain"/>
    <property type="match status" value="1"/>
</dbReference>
<dbReference type="InterPro" id="IPR034593">
    <property type="entry name" value="DgoD-like"/>
</dbReference>
<protein>
    <submittedName>
        <fullName evidence="3 4">L-alanine-DL-glutamate epimerase</fullName>
    </submittedName>
</protein>
<dbReference type="InterPro" id="IPR013342">
    <property type="entry name" value="Mandelate_racemase_C"/>
</dbReference>
<evidence type="ECO:0000313" key="3">
    <source>
        <dbReference type="EMBL" id="PWJ21797.1"/>
    </source>
</evidence>
<sequence length="368" mass="38579">MIDRIQTWVFRAPTPAPVATSFGVMRDRPAVFVKLTDRDGGWGWGEIFANWPAAGAEHRARLLHEDMADLVLDHPAEDLFARLTAATRIRAIQCGEQGPFAQVIAGLDTAAADMAARRAGLPLARHLSGMAAPSVPAYASGIAVARAAEILPGLREAGLHAAKVKVGFDPEADARHLTQAASLMQGGRLMADANQAWDVPTALRALDQADALGLTWLEEPLPADAPAADWAALTDAATPLAAGENVTGPGFARLIANGHVTYIQPDVAKWGGVTGNLEVARAALAQGRTYCPHFLGGGIGLHASAHLLAAAGGPGLLELDTNENPLRDAFGAPVEDGAWHLSDMPGLGIDRLPEEIAPFETLALDSHH</sequence>
<name>A0A2Y9A1C2_9RHOB</name>
<evidence type="ECO:0000259" key="2">
    <source>
        <dbReference type="SMART" id="SM00922"/>
    </source>
</evidence>
<dbReference type="PANTHER" id="PTHR48080">
    <property type="entry name" value="D-GALACTONATE DEHYDRATASE-RELATED"/>
    <property type="match status" value="1"/>
</dbReference>
<dbReference type="InterPro" id="IPR036849">
    <property type="entry name" value="Enolase-like_C_sf"/>
</dbReference>
<dbReference type="InterPro" id="IPR013341">
    <property type="entry name" value="Mandelate_racemase_N_dom"/>
</dbReference>
<gene>
    <name evidence="3" type="ORF">BCF38_101205</name>
    <name evidence="4" type="ORF">SAMN05421539_101205</name>
</gene>
<dbReference type="InterPro" id="IPR029065">
    <property type="entry name" value="Enolase_C-like"/>
</dbReference>
<evidence type="ECO:0000256" key="1">
    <source>
        <dbReference type="ARBA" id="ARBA00023239"/>
    </source>
</evidence>
<dbReference type="Gene3D" id="3.30.390.10">
    <property type="entry name" value="Enolase-like, N-terminal domain"/>
    <property type="match status" value="1"/>
</dbReference>
<organism evidence="4 6">
    <name type="scientific">Jannaschia seohaensis</name>
    <dbReference type="NCBI Taxonomy" id="475081"/>
    <lineage>
        <taxon>Bacteria</taxon>
        <taxon>Pseudomonadati</taxon>
        <taxon>Pseudomonadota</taxon>
        <taxon>Alphaproteobacteria</taxon>
        <taxon>Rhodobacterales</taxon>
        <taxon>Roseobacteraceae</taxon>
        <taxon>Jannaschia</taxon>
    </lineage>
</organism>
<dbReference type="SFLD" id="SFLDS00001">
    <property type="entry name" value="Enolase"/>
    <property type="match status" value="1"/>
</dbReference>
<feature type="domain" description="Mandelate racemase/muconate lactonizing enzyme C-terminal" evidence="2">
    <location>
        <begin position="144"/>
        <end position="239"/>
    </location>
</feature>